<dbReference type="EMBL" id="BKCJ010006715">
    <property type="protein sequence ID" value="GEU73565.1"/>
    <property type="molecule type" value="Genomic_DNA"/>
</dbReference>
<gene>
    <name evidence="2" type="ORF">Tci_045543</name>
</gene>
<sequence>MNAGNPKQNPNPKPKPNPNFTSINHTKPQPVKPSFASIIHRNPKPTGDSSLSTNVDTVVLNNNDLIRVDDSLTIILMKLKDVDSMSNMYMICRNEGFVDLKRHHFGRLWTWIQFPTPLKSIYSSIELASPSFKVDEPEESIAMISGRVCISTKSHNLGSERVQVDVHEVMFKVQVHGINIIDDFLDTSSSFDVNDIDKVADSVEENSLDDLNDLHYNLN</sequence>
<organism evidence="2">
    <name type="scientific">Tanacetum cinerariifolium</name>
    <name type="common">Dalmatian daisy</name>
    <name type="synonym">Chrysanthemum cinerariifolium</name>
    <dbReference type="NCBI Taxonomy" id="118510"/>
    <lineage>
        <taxon>Eukaryota</taxon>
        <taxon>Viridiplantae</taxon>
        <taxon>Streptophyta</taxon>
        <taxon>Embryophyta</taxon>
        <taxon>Tracheophyta</taxon>
        <taxon>Spermatophyta</taxon>
        <taxon>Magnoliopsida</taxon>
        <taxon>eudicotyledons</taxon>
        <taxon>Gunneridae</taxon>
        <taxon>Pentapetalae</taxon>
        <taxon>asterids</taxon>
        <taxon>campanulids</taxon>
        <taxon>Asterales</taxon>
        <taxon>Asteraceae</taxon>
        <taxon>Asteroideae</taxon>
        <taxon>Anthemideae</taxon>
        <taxon>Anthemidinae</taxon>
        <taxon>Tanacetum</taxon>
    </lineage>
</organism>
<feature type="region of interest" description="Disordered" evidence="1">
    <location>
        <begin position="1"/>
        <end position="54"/>
    </location>
</feature>
<evidence type="ECO:0000256" key="1">
    <source>
        <dbReference type="SAM" id="MobiDB-lite"/>
    </source>
</evidence>
<protein>
    <submittedName>
        <fullName evidence="2">Uncharacterized protein</fullName>
    </submittedName>
</protein>
<evidence type="ECO:0000313" key="2">
    <source>
        <dbReference type="EMBL" id="GEU73565.1"/>
    </source>
</evidence>
<proteinExistence type="predicted"/>
<dbReference type="AlphaFoldDB" id="A0A6L2MMN1"/>
<reference evidence="2" key="1">
    <citation type="journal article" date="2019" name="Sci. Rep.">
        <title>Draft genome of Tanacetum cinerariifolium, the natural source of mosquito coil.</title>
        <authorList>
            <person name="Yamashiro T."/>
            <person name="Shiraishi A."/>
            <person name="Satake H."/>
            <person name="Nakayama K."/>
        </authorList>
    </citation>
    <scope>NUCLEOTIDE SEQUENCE</scope>
</reference>
<name>A0A6L2MMN1_TANCI</name>
<comment type="caution">
    <text evidence="2">The sequence shown here is derived from an EMBL/GenBank/DDBJ whole genome shotgun (WGS) entry which is preliminary data.</text>
</comment>
<accession>A0A6L2MMN1</accession>